<evidence type="ECO:0000256" key="1">
    <source>
        <dbReference type="SAM" id="MobiDB-lite"/>
    </source>
</evidence>
<evidence type="ECO:0000313" key="2">
    <source>
        <dbReference type="EMBL" id="GIY41756.1"/>
    </source>
</evidence>
<name>A0AAV4T8V5_CAEEX</name>
<accession>A0AAV4T8V5</accession>
<dbReference type="EMBL" id="BPLR01010752">
    <property type="protein sequence ID" value="GIY41756.1"/>
    <property type="molecule type" value="Genomic_DNA"/>
</dbReference>
<protein>
    <submittedName>
        <fullName evidence="2">Uncharacterized protein</fullName>
    </submittedName>
</protein>
<sequence>MGTETHFWGTLEPSPNSHARQGKEGCTFPCSPLDWTRARERIWIICHGRQFYCEAKFGGFLLEAPSVMFRRKRSALRGRCESFPFLFMIFLNDVSPNSWGQTF</sequence>
<reference evidence="2 3" key="1">
    <citation type="submission" date="2021-06" db="EMBL/GenBank/DDBJ databases">
        <title>Caerostris extrusa draft genome.</title>
        <authorList>
            <person name="Kono N."/>
            <person name="Arakawa K."/>
        </authorList>
    </citation>
    <scope>NUCLEOTIDE SEQUENCE [LARGE SCALE GENOMIC DNA]</scope>
</reference>
<gene>
    <name evidence="2" type="ORF">CEXT_396701</name>
</gene>
<feature type="region of interest" description="Disordered" evidence="1">
    <location>
        <begin position="1"/>
        <end position="23"/>
    </location>
</feature>
<evidence type="ECO:0000313" key="3">
    <source>
        <dbReference type="Proteomes" id="UP001054945"/>
    </source>
</evidence>
<comment type="caution">
    <text evidence="2">The sequence shown here is derived from an EMBL/GenBank/DDBJ whole genome shotgun (WGS) entry which is preliminary data.</text>
</comment>
<dbReference type="AlphaFoldDB" id="A0AAV4T8V5"/>
<keyword evidence="3" id="KW-1185">Reference proteome</keyword>
<organism evidence="2 3">
    <name type="scientific">Caerostris extrusa</name>
    <name type="common">Bark spider</name>
    <name type="synonym">Caerostris bankana</name>
    <dbReference type="NCBI Taxonomy" id="172846"/>
    <lineage>
        <taxon>Eukaryota</taxon>
        <taxon>Metazoa</taxon>
        <taxon>Ecdysozoa</taxon>
        <taxon>Arthropoda</taxon>
        <taxon>Chelicerata</taxon>
        <taxon>Arachnida</taxon>
        <taxon>Araneae</taxon>
        <taxon>Araneomorphae</taxon>
        <taxon>Entelegynae</taxon>
        <taxon>Araneoidea</taxon>
        <taxon>Araneidae</taxon>
        <taxon>Caerostris</taxon>
    </lineage>
</organism>
<proteinExistence type="predicted"/>
<dbReference type="Proteomes" id="UP001054945">
    <property type="component" value="Unassembled WGS sequence"/>
</dbReference>